<gene>
    <name evidence="4" type="ORF">EGR_04838</name>
</gene>
<name>W6UFQ5_ECHGR</name>
<comment type="caution">
    <text evidence="4">The sequence shown here is derived from an EMBL/GenBank/DDBJ whole genome shotgun (WGS) entry which is preliminary data.</text>
</comment>
<dbReference type="Pfam" id="PF23598">
    <property type="entry name" value="LRR_14"/>
    <property type="match status" value="1"/>
</dbReference>
<dbReference type="PANTHER" id="PTHR48051">
    <property type="match status" value="1"/>
</dbReference>
<dbReference type="RefSeq" id="XP_024351476.1">
    <property type="nucleotide sequence ID" value="XM_024494087.1"/>
</dbReference>
<evidence type="ECO:0000259" key="3">
    <source>
        <dbReference type="Pfam" id="PF23598"/>
    </source>
</evidence>
<feature type="domain" description="Disease resistance R13L4/SHOC-2-like LRR" evidence="3">
    <location>
        <begin position="18"/>
        <end position="118"/>
    </location>
</feature>
<dbReference type="GO" id="GO:0005737">
    <property type="term" value="C:cytoplasm"/>
    <property type="evidence" value="ECO:0007669"/>
    <property type="project" value="TreeGrafter"/>
</dbReference>
<dbReference type="SUPFAM" id="SSF52047">
    <property type="entry name" value="RNI-like"/>
    <property type="match status" value="1"/>
</dbReference>
<keyword evidence="2" id="KW-0677">Repeat</keyword>
<dbReference type="Proteomes" id="UP000019149">
    <property type="component" value="Unassembled WGS sequence"/>
</dbReference>
<organism evidence="4 5">
    <name type="scientific">Echinococcus granulosus</name>
    <name type="common">Hydatid tapeworm</name>
    <dbReference type="NCBI Taxonomy" id="6210"/>
    <lineage>
        <taxon>Eukaryota</taxon>
        <taxon>Metazoa</taxon>
        <taxon>Spiralia</taxon>
        <taxon>Lophotrochozoa</taxon>
        <taxon>Platyhelminthes</taxon>
        <taxon>Cestoda</taxon>
        <taxon>Eucestoda</taxon>
        <taxon>Cyclophyllidea</taxon>
        <taxon>Taeniidae</taxon>
        <taxon>Echinococcus</taxon>
        <taxon>Echinococcus granulosus group</taxon>
    </lineage>
</organism>
<dbReference type="InterPro" id="IPR055414">
    <property type="entry name" value="LRR_R13L4/SHOC2-like"/>
</dbReference>
<evidence type="ECO:0000313" key="5">
    <source>
        <dbReference type="Proteomes" id="UP000019149"/>
    </source>
</evidence>
<evidence type="ECO:0000256" key="2">
    <source>
        <dbReference type="ARBA" id="ARBA00022737"/>
    </source>
</evidence>
<dbReference type="KEGG" id="egl:EGR_04838"/>
<dbReference type="PANTHER" id="PTHR48051:SF54">
    <property type="entry name" value="LEUCINE-RICH REPEAT-CONTAINING PROTEIN"/>
    <property type="match status" value="1"/>
</dbReference>
<dbReference type="Pfam" id="PF13855">
    <property type="entry name" value="LRR_8"/>
    <property type="match status" value="1"/>
</dbReference>
<sequence>MGNNVSSRYENAKKTGSLQLSNLKLSKFPEDVRKLTNLRALDLSSNSIQNLDPWIGAFPGLKSLNVSGNKLACLPTEVSRLTKLESLNASNNRMLSLTSSHSVVNFGSLRHLRTVDISKNNLVEFPVELCSKDIPLDLLDLSKNNISLVPDCASLLQVIELNLNENQISAISESLAKCPRLKVLRLAHNRLRLEDIPMGILEDSNISLFSIEGNPLSMKALQELPAYAKVQSSTTRLSLNPTVRYAIGI</sequence>
<dbReference type="SMART" id="SM00369">
    <property type="entry name" value="LRR_TYP"/>
    <property type="match status" value="4"/>
</dbReference>
<dbReference type="GeneID" id="36340553"/>
<reference evidence="4 5" key="1">
    <citation type="journal article" date="2013" name="Nat. Genet.">
        <title>The genome of the hydatid tapeworm Echinococcus granulosus.</title>
        <authorList>
            <person name="Zheng H."/>
            <person name="Zhang W."/>
            <person name="Zhang L."/>
            <person name="Zhang Z."/>
            <person name="Li J."/>
            <person name="Lu G."/>
            <person name="Zhu Y."/>
            <person name="Wang Y."/>
            <person name="Huang Y."/>
            <person name="Liu J."/>
            <person name="Kang H."/>
            <person name="Chen J."/>
            <person name="Wang L."/>
            <person name="Chen A."/>
            <person name="Yu S."/>
            <person name="Gao Z."/>
            <person name="Jin L."/>
            <person name="Gu W."/>
            <person name="Wang Z."/>
            <person name="Zhao L."/>
            <person name="Shi B."/>
            <person name="Wen H."/>
            <person name="Lin R."/>
            <person name="Jones M.K."/>
            <person name="Brejova B."/>
            <person name="Vinar T."/>
            <person name="Zhao G."/>
            <person name="McManus D.P."/>
            <person name="Chen Z."/>
            <person name="Zhou Y."/>
            <person name="Wang S."/>
        </authorList>
    </citation>
    <scope>NUCLEOTIDE SEQUENCE [LARGE SCALE GENOMIC DNA]</scope>
</reference>
<dbReference type="STRING" id="6210.W6UFQ5"/>
<accession>W6UFQ5</accession>
<dbReference type="OMA" id="AYMERYT"/>
<proteinExistence type="predicted"/>
<dbReference type="InterPro" id="IPR003591">
    <property type="entry name" value="Leu-rich_rpt_typical-subtyp"/>
</dbReference>
<dbReference type="CTD" id="36340553"/>
<dbReference type="EMBL" id="APAU02000032">
    <property type="protein sequence ID" value="EUB60280.1"/>
    <property type="molecule type" value="Genomic_DNA"/>
</dbReference>
<dbReference type="InterPro" id="IPR032675">
    <property type="entry name" value="LRR_dom_sf"/>
</dbReference>
<dbReference type="Gene3D" id="3.80.10.10">
    <property type="entry name" value="Ribonuclease Inhibitor"/>
    <property type="match status" value="2"/>
</dbReference>
<evidence type="ECO:0000313" key="4">
    <source>
        <dbReference type="EMBL" id="EUB60280.1"/>
    </source>
</evidence>
<evidence type="ECO:0000256" key="1">
    <source>
        <dbReference type="ARBA" id="ARBA00022614"/>
    </source>
</evidence>
<protein>
    <submittedName>
        <fullName evidence="4">Leucine-rich repeat-containing protein 57</fullName>
    </submittedName>
</protein>
<keyword evidence="1" id="KW-0433">Leucine-rich repeat</keyword>
<dbReference type="InterPro" id="IPR001611">
    <property type="entry name" value="Leu-rich_rpt"/>
</dbReference>
<dbReference type="OrthoDB" id="1728874at2759"/>
<dbReference type="AlphaFoldDB" id="W6UFQ5"/>
<keyword evidence="5" id="KW-1185">Reference proteome</keyword>
<dbReference type="PROSITE" id="PS51450">
    <property type="entry name" value="LRR"/>
    <property type="match status" value="2"/>
</dbReference>
<dbReference type="InterPro" id="IPR050216">
    <property type="entry name" value="LRR_domain-containing"/>
</dbReference>